<dbReference type="Pfam" id="PF01381">
    <property type="entry name" value="HTH_3"/>
    <property type="match status" value="1"/>
</dbReference>
<keyword evidence="6" id="KW-1185">Reference proteome</keyword>
<dbReference type="CDD" id="cd00093">
    <property type="entry name" value="HTH_XRE"/>
    <property type="match status" value="1"/>
</dbReference>
<evidence type="ECO:0000256" key="1">
    <source>
        <dbReference type="ARBA" id="ARBA00023125"/>
    </source>
</evidence>
<accession>A0A429X9F3</accession>
<dbReference type="RefSeq" id="WP_120119018.1">
    <property type="nucleotide sequence ID" value="NZ_BORI01000014.1"/>
</dbReference>
<organism evidence="4 5">
    <name type="scientific">Siminovitchia terrae</name>
    <name type="common">Bacillus terrae</name>
    <dbReference type="NCBI Taxonomy" id="1914933"/>
    <lineage>
        <taxon>Bacteria</taxon>
        <taxon>Bacillati</taxon>
        <taxon>Bacillota</taxon>
        <taxon>Bacilli</taxon>
        <taxon>Bacillales</taxon>
        <taxon>Bacillaceae</taxon>
        <taxon>Siminovitchia</taxon>
    </lineage>
</organism>
<dbReference type="SMART" id="SM00530">
    <property type="entry name" value="HTH_XRE"/>
    <property type="match status" value="1"/>
</dbReference>
<feature type="domain" description="HTH cro/C1-type" evidence="2">
    <location>
        <begin position="6"/>
        <end position="61"/>
    </location>
</feature>
<protein>
    <submittedName>
        <fullName evidence="4">XRE family transcriptional regulator</fullName>
    </submittedName>
</protein>
<dbReference type="SUPFAM" id="SSF47413">
    <property type="entry name" value="lambda repressor-like DNA-binding domains"/>
    <property type="match status" value="1"/>
</dbReference>
<comment type="caution">
    <text evidence="4">The sequence shown here is derived from an EMBL/GenBank/DDBJ whole genome shotgun (WGS) entry which is preliminary data.</text>
</comment>
<dbReference type="GO" id="GO:0005829">
    <property type="term" value="C:cytosol"/>
    <property type="evidence" value="ECO:0007669"/>
    <property type="project" value="TreeGrafter"/>
</dbReference>
<dbReference type="GO" id="GO:0003700">
    <property type="term" value="F:DNA-binding transcription factor activity"/>
    <property type="evidence" value="ECO:0007669"/>
    <property type="project" value="TreeGrafter"/>
</dbReference>
<dbReference type="Proteomes" id="UP000680670">
    <property type="component" value="Unassembled WGS sequence"/>
</dbReference>
<sequence>MIGKKIYNIRRKKGMTLSELAKRSNISKSYLSVIERSINENPSIQVIHKIAAGLDVDIKTIIGTDKEQKQYIENEWIEFVSELKKTGIDKKQIHEYKAVIEFIKWRKENTSNDEM</sequence>
<dbReference type="EMBL" id="BORJ01000009">
    <property type="protein sequence ID" value="GIN97384.1"/>
    <property type="molecule type" value="Genomic_DNA"/>
</dbReference>
<dbReference type="GO" id="GO:0003677">
    <property type="term" value="F:DNA binding"/>
    <property type="evidence" value="ECO:0007669"/>
    <property type="project" value="UniProtKB-KW"/>
</dbReference>
<dbReference type="InterPro" id="IPR010982">
    <property type="entry name" value="Lambda_DNA-bd_dom_sf"/>
</dbReference>
<evidence type="ECO:0000259" key="2">
    <source>
        <dbReference type="PROSITE" id="PS50943"/>
    </source>
</evidence>
<dbReference type="EMBL" id="QYTW02000006">
    <property type="protein sequence ID" value="RST60057.1"/>
    <property type="molecule type" value="Genomic_DNA"/>
</dbReference>
<evidence type="ECO:0000313" key="5">
    <source>
        <dbReference type="Proteomes" id="UP000287296"/>
    </source>
</evidence>
<evidence type="ECO:0000313" key="6">
    <source>
        <dbReference type="Proteomes" id="UP000680670"/>
    </source>
</evidence>
<name>A0A429X9F3_SIMTE</name>
<dbReference type="Gene3D" id="1.10.260.40">
    <property type="entry name" value="lambda repressor-like DNA-binding domains"/>
    <property type="match status" value="1"/>
</dbReference>
<dbReference type="Proteomes" id="UP000287296">
    <property type="component" value="Unassembled WGS sequence"/>
</dbReference>
<dbReference type="AlphaFoldDB" id="A0A429X9F3"/>
<evidence type="ECO:0000313" key="3">
    <source>
        <dbReference type="EMBL" id="GIN97384.1"/>
    </source>
</evidence>
<dbReference type="PANTHER" id="PTHR46797">
    <property type="entry name" value="HTH-TYPE TRANSCRIPTIONAL REGULATOR"/>
    <property type="match status" value="1"/>
</dbReference>
<reference evidence="4 5" key="1">
    <citation type="submission" date="2018-12" db="EMBL/GenBank/DDBJ databases">
        <authorList>
            <person name="Sun L."/>
            <person name="Chen Z."/>
        </authorList>
    </citation>
    <scope>NUCLEOTIDE SEQUENCE [LARGE SCALE GENOMIC DNA]</scope>
    <source>
        <strain evidence="4 5">LMG 29736</strain>
    </source>
</reference>
<keyword evidence="1" id="KW-0238">DNA-binding</keyword>
<proteinExistence type="predicted"/>
<evidence type="ECO:0000313" key="4">
    <source>
        <dbReference type="EMBL" id="RST60057.1"/>
    </source>
</evidence>
<dbReference type="PROSITE" id="PS50943">
    <property type="entry name" value="HTH_CROC1"/>
    <property type="match status" value="1"/>
</dbReference>
<gene>
    <name evidence="4" type="ORF">D5F11_008290</name>
    <name evidence="3" type="ORF">J6TS1_32540</name>
</gene>
<dbReference type="PANTHER" id="PTHR46797:SF1">
    <property type="entry name" value="METHYLPHOSPHONATE SYNTHASE"/>
    <property type="match status" value="1"/>
</dbReference>
<reference evidence="3 6" key="2">
    <citation type="submission" date="2021-03" db="EMBL/GenBank/DDBJ databases">
        <title>Antimicrobial resistance genes in bacteria isolated from Japanese honey, and their potential for conferring macrolide and lincosamide resistance in the American foulbrood pathogen Paenibacillus larvae.</title>
        <authorList>
            <person name="Okamoto M."/>
            <person name="Kumagai M."/>
            <person name="Kanamori H."/>
            <person name="Takamatsu D."/>
        </authorList>
    </citation>
    <scope>NUCLEOTIDE SEQUENCE [LARGE SCALE GENOMIC DNA]</scope>
    <source>
        <strain evidence="3 6">J6TS1</strain>
    </source>
</reference>
<dbReference type="InterPro" id="IPR001387">
    <property type="entry name" value="Cro/C1-type_HTH"/>
</dbReference>
<dbReference type="OrthoDB" id="1859224at2"/>
<dbReference type="InterPro" id="IPR050807">
    <property type="entry name" value="TransReg_Diox_bact_type"/>
</dbReference>